<dbReference type="Gene3D" id="3.40.50.2000">
    <property type="entry name" value="Glycogen Phosphorylase B"/>
    <property type="match status" value="2"/>
</dbReference>
<sequence>MKRILYTAFDVVPSPKGSSTHITAFVQALATAGYQVDLLTPSDGHLPSHDHYAGARLFRVALDPALSMLRRASHFDAAVAAHLATQHYDLVHFRSIWGGLAALHAQPQYGYRTLFEVNGLPSIELKYHYPGLADGSREAAALHAQLRAQETWLIRQSDLLITPAAVTATFLASRGADPARLRVIPNGATPLADVAPPLRGDLPTLLYIGTLADWQGLHTLIAAVALVLTVRPVRLRIVGSGRSRQRRALAKLAAKLGVSAAVQIEEPVPHAEVADLIASTDVGVAPLEPNDRNVTQGCCPIKVIEYMAAARPVVAANLPVVRELLHEDVEGLLAIPGNPRDLARCILSLLDDPARAVAMGQRAAVRVRTSLTWQHAQQRLLAVYEQVGA</sequence>
<name>E1IDR7_9CHLR</name>
<dbReference type="STRING" id="765420.OSCT_1468"/>
<gene>
    <name evidence="2" type="ORF">OSCT_1468</name>
</gene>
<evidence type="ECO:0000313" key="3">
    <source>
        <dbReference type="Proteomes" id="UP000054010"/>
    </source>
</evidence>
<keyword evidence="3" id="KW-1185">Reference proteome</keyword>
<proteinExistence type="predicted"/>
<protein>
    <recommendedName>
        <fullName evidence="1">Glycosyltransferase subfamily 4-like N-terminal domain-containing protein</fullName>
    </recommendedName>
</protein>
<dbReference type="EMBL" id="ADVR01000043">
    <property type="protein sequence ID" value="EFO80695.1"/>
    <property type="molecule type" value="Genomic_DNA"/>
</dbReference>
<comment type="caution">
    <text evidence="2">The sequence shown here is derived from an EMBL/GenBank/DDBJ whole genome shotgun (WGS) entry which is preliminary data.</text>
</comment>
<organism evidence="2 3">
    <name type="scientific">Oscillochloris trichoides DG-6</name>
    <dbReference type="NCBI Taxonomy" id="765420"/>
    <lineage>
        <taxon>Bacteria</taxon>
        <taxon>Bacillati</taxon>
        <taxon>Chloroflexota</taxon>
        <taxon>Chloroflexia</taxon>
        <taxon>Chloroflexales</taxon>
        <taxon>Chloroflexineae</taxon>
        <taxon>Oscillochloridaceae</taxon>
        <taxon>Oscillochloris</taxon>
    </lineage>
</organism>
<dbReference type="SUPFAM" id="SSF53756">
    <property type="entry name" value="UDP-Glycosyltransferase/glycogen phosphorylase"/>
    <property type="match status" value="1"/>
</dbReference>
<evidence type="ECO:0000313" key="2">
    <source>
        <dbReference type="EMBL" id="EFO80695.1"/>
    </source>
</evidence>
<dbReference type="PANTHER" id="PTHR12526:SF636">
    <property type="entry name" value="BLL3647 PROTEIN"/>
    <property type="match status" value="1"/>
</dbReference>
<dbReference type="HOGENOM" id="CLU_009583_2_2_0"/>
<dbReference type="GO" id="GO:0016757">
    <property type="term" value="F:glycosyltransferase activity"/>
    <property type="evidence" value="ECO:0007669"/>
    <property type="project" value="TreeGrafter"/>
</dbReference>
<dbReference type="Pfam" id="PF13579">
    <property type="entry name" value="Glyco_trans_4_4"/>
    <property type="match status" value="1"/>
</dbReference>
<feature type="domain" description="Glycosyltransferase subfamily 4-like N-terminal" evidence="1">
    <location>
        <begin position="17"/>
        <end position="187"/>
    </location>
</feature>
<evidence type="ECO:0000259" key="1">
    <source>
        <dbReference type="Pfam" id="PF13579"/>
    </source>
</evidence>
<dbReference type="eggNOG" id="COG0438">
    <property type="taxonomic scope" value="Bacteria"/>
</dbReference>
<dbReference type="Proteomes" id="UP000054010">
    <property type="component" value="Unassembled WGS sequence"/>
</dbReference>
<dbReference type="PANTHER" id="PTHR12526">
    <property type="entry name" value="GLYCOSYLTRANSFERASE"/>
    <property type="match status" value="1"/>
</dbReference>
<dbReference type="AlphaFoldDB" id="E1IDR7"/>
<dbReference type="Pfam" id="PF13692">
    <property type="entry name" value="Glyco_trans_1_4"/>
    <property type="match status" value="1"/>
</dbReference>
<reference evidence="2 3" key="1">
    <citation type="journal article" date="2011" name="J. Bacteriol.">
        <title>Draft genome sequence of the anoxygenic filamentous phototrophic bacterium Oscillochloris trichoides subsp. DG-6.</title>
        <authorList>
            <person name="Kuznetsov B.B."/>
            <person name="Ivanovsky R.N."/>
            <person name="Keppen O.I."/>
            <person name="Sukhacheva M.V."/>
            <person name="Bumazhkin B.K."/>
            <person name="Patutina E.O."/>
            <person name="Beletsky A.V."/>
            <person name="Mardanov A.V."/>
            <person name="Baslerov R.V."/>
            <person name="Panteleeva A.N."/>
            <person name="Kolganova T.V."/>
            <person name="Ravin N.V."/>
            <person name="Skryabin K.G."/>
        </authorList>
    </citation>
    <scope>NUCLEOTIDE SEQUENCE [LARGE SCALE GENOMIC DNA]</scope>
    <source>
        <strain evidence="2 3">DG-6</strain>
    </source>
</reference>
<dbReference type="CDD" id="cd03801">
    <property type="entry name" value="GT4_PimA-like"/>
    <property type="match status" value="1"/>
</dbReference>
<dbReference type="InterPro" id="IPR028098">
    <property type="entry name" value="Glyco_trans_4-like_N"/>
</dbReference>
<accession>E1IDR7</accession>